<dbReference type="InterPro" id="IPR013235">
    <property type="entry name" value="PPP_dom"/>
</dbReference>
<dbReference type="AlphaFoldDB" id="A0A1V9XD27"/>
<dbReference type="SMART" id="SM00028">
    <property type="entry name" value="TPR"/>
    <property type="match status" value="3"/>
</dbReference>
<dbReference type="Pfam" id="PF08321">
    <property type="entry name" value="PPP5"/>
    <property type="match status" value="1"/>
</dbReference>
<dbReference type="PANTHER" id="PTHR45668:SF5">
    <property type="entry name" value="SERINE_THREONINE-PROTEIN PHOSPHATASE 5"/>
    <property type="match status" value="1"/>
</dbReference>
<evidence type="ECO:0000256" key="3">
    <source>
        <dbReference type="ARBA" id="ARBA00013081"/>
    </source>
</evidence>
<dbReference type="PANTHER" id="PTHR45668">
    <property type="entry name" value="SERINE/THREONINE-PROTEIN PHOSPHATASE 5-RELATED"/>
    <property type="match status" value="1"/>
</dbReference>
<dbReference type="InParanoid" id="A0A1V9XD27"/>
<dbReference type="SUPFAM" id="SSF48452">
    <property type="entry name" value="TPR-like"/>
    <property type="match status" value="1"/>
</dbReference>
<dbReference type="InterPro" id="IPR004843">
    <property type="entry name" value="Calcineurin-like_PHP"/>
</dbReference>
<protein>
    <recommendedName>
        <fullName evidence="3">protein-serine/threonine phosphatase</fullName>
        <ecNumber evidence="3">3.1.3.16</ecNumber>
    </recommendedName>
</protein>
<evidence type="ECO:0000256" key="2">
    <source>
        <dbReference type="ARBA" id="ARBA00008786"/>
    </source>
</evidence>
<dbReference type="Gene3D" id="1.25.40.10">
    <property type="entry name" value="Tetratricopeptide repeat domain"/>
    <property type="match status" value="1"/>
</dbReference>
<feature type="active site" description="Proton donor/acceptor" evidence="9">
    <location>
        <position position="308"/>
    </location>
</feature>
<keyword evidence="4" id="KW-0479">Metal-binding</keyword>
<dbReference type="OrthoDB" id="445564at2759"/>
<evidence type="ECO:0000256" key="10">
    <source>
        <dbReference type="PROSITE-ProRule" id="PRU00339"/>
    </source>
</evidence>
<keyword evidence="8" id="KW-0464">Manganese</keyword>
<evidence type="ECO:0000256" key="4">
    <source>
        <dbReference type="ARBA" id="ARBA00022723"/>
    </source>
</evidence>
<evidence type="ECO:0000256" key="5">
    <source>
        <dbReference type="ARBA" id="ARBA00022737"/>
    </source>
</evidence>
<name>A0A1V9XD27_9ACAR</name>
<sequence>MILAEAGDPVHSVARIWAAKRGDGGRLRYWKARLTAARIGWLLEQEFANAIELYNQAIDLDPTKAILYGNRSFAHLKLENFGYALEDANKATQLDAKYVKGYYRRAQAYMSLGKFKLALKDFEAVSKACPSDQDAKRRFHECRKVWQRLAFENAIRVEDTRKSVADSIDVNSITIDDDYDGPSLGDDGQVTVEFMEALLDTLEKQKRLHRKYAYKMLLSIKKYFEQQPTLVDIEVPAGSKFTICGDIHGQFYDLLNIFKLNGPPSETNPYLFNGDFVDRGSFSVECILTLFGYKLLYPNHFYMSRGNHESHTMNQMYGFEGEVRSKYTDQMAQLFTEVFCCIPLAHVINGKVFVTHGGLFSNDGITLRDIRETDRFREPPETGVMCDLLWSDPASHQGREPSKRGVGIQFGPDVTERFLSENGLEYVVRSHEVKPEGYEVAHGGKCITVFSAPNYCDQMGNKGAFITIRGDDLTPNYTVYDAVVSCNSAQCCINCMVSFHRVSRAFLPSFIGSPLRMNTAPLF</sequence>
<evidence type="ECO:0000259" key="11">
    <source>
        <dbReference type="SMART" id="SM00156"/>
    </source>
</evidence>
<dbReference type="SUPFAM" id="SSF56300">
    <property type="entry name" value="Metallo-dependent phosphatases"/>
    <property type="match status" value="1"/>
</dbReference>
<keyword evidence="5" id="KW-0677">Repeat</keyword>
<dbReference type="EC" id="3.1.3.16" evidence="3"/>
<feature type="domain" description="Serine/threonine specific protein phosphatases" evidence="11">
    <location>
        <begin position="208"/>
        <end position="484"/>
    </location>
</feature>
<evidence type="ECO:0000256" key="8">
    <source>
        <dbReference type="ARBA" id="ARBA00023211"/>
    </source>
</evidence>
<dbReference type="InterPro" id="IPR011990">
    <property type="entry name" value="TPR-like_helical_dom_sf"/>
</dbReference>
<evidence type="ECO:0000256" key="9">
    <source>
        <dbReference type="PIRSR" id="PIRSR033096-1"/>
    </source>
</evidence>
<evidence type="ECO:0000256" key="7">
    <source>
        <dbReference type="ARBA" id="ARBA00022803"/>
    </source>
</evidence>
<dbReference type="Pfam" id="PF00149">
    <property type="entry name" value="Metallophos"/>
    <property type="match status" value="1"/>
</dbReference>
<dbReference type="CDD" id="cd07417">
    <property type="entry name" value="MPP_PP5_C"/>
    <property type="match status" value="1"/>
</dbReference>
<dbReference type="PIRSF" id="PIRSF033096">
    <property type="entry name" value="PPPtase_5"/>
    <property type="match status" value="1"/>
</dbReference>
<comment type="similarity">
    <text evidence="2">Belongs to the PPP phosphatase family. PP-5 (PP-T) subfamily.</text>
</comment>
<comment type="cofactor">
    <cofactor evidence="1">
        <name>Mn(2+)</name>
        <dbReference type="ChEBI" id="CHEBI:29035"/>
    </cofactor>
</comment>
<keyword evidence="7 10" id="KW-0802">TPR repeat</keyword>
<dbReference type="EMBL" id="MNPL01015098">
    <property type="protein sequence ID" value="OQR71252.1"/>
    <property type="molecule type" value="Genomic_DNA"/>
</dbReference>
<dbReference type="GO" id="GO:0004722">
    <property type="term" value="F:protein serine/threonine phosphatase activity"/>
    <property type="evidence" value="ECO:0007669"/>
    <property type="project" value="UniProtKB-EC"/>
</dbReference>
<dbReference type="FunFam" id="3.60.21.10:FF:000017">
    <property type="entry name" value="Serine/threonine-protein phosphatase"/>
    <property type="match status" value="1"/>
</dbReference>
<dbReference type="STRING" id="418985.A0A1V9XD27"/>
<evidence type="ECO:0000256" key="1">
    <source>
        <dbReference type="ARBA" id="ARBA00001936"/>
    </source>
</evidence>
<gene>
    <name evidence="12" type="ORF">BIW11_11114</name>
</gene>
<feature type="repeat" description="TPR" evidence="10">
    <location>
        <begin position="99"/>
        <end position="132"/>
    </location>
</feature>
<dbReference type="Pfam" id="PF13181">
    <property type="entry name" value="TPR_8"/>
    <property type="match status" value="1"/>
</dbReference>
<evidence type="ECO:0000313" key="13">
    <source>
        <dbReference type="Proteomes" id="UP000192247"/>
    </source>
</evidence>
<evidence type="ECO:0000313" key="12">
    <source>
        <dbReference type="EMBL" id="OQR71252.1"/>
    </source>
</evidence>
<organism evidence="12 13">
    <name type="scientific">Tropilaelaps mercedesae</name>
    <dbReference type="NCBI Taxonomy" id="418985"/>
    <lineage>
        <taxon>Eukaryota</taxon>
        <taxon>Metazoa</taxon>
        <taxon>Ecdysozoa</taxon>
        <taxon>Arthropoda</taxon>
        <taxon>Chelicerata</taxon>
        <taxon>Arachnida</taxon>
        <taxon>Acari</taxon>
        <taxon>Parasitiformes</taxon>
        <taxon>Mesostigmata</taxon>
        <taxon>Gamasina</taxon>
        <taxon>Dermanyssoidea</taxon>
        <taxon>Laelapidae</taxon>
        <taxon>Tropilaelaps</taxon>
    </lineage>
</organism>
<dbReference type="InterPro" id="IPR029052">
    <property type="entry name" value="Metallo-depent_PP-like"/>
</dbReference>
<evidence type="ECO:0000256" key="6">
    <source>
        <dbReference type="ARBA" id="ARBA00022801"/>
    </source>
</evidence>
<dbReference type="InterPro" id="IPR051134">
    <property type="entry name" value="PPP_phosphatase"/>
</dbReference>
<comment type="caution">
    <text evidence="12">The sequence shown here is derived from an EMBL/GenBank/DDBJ whole genome shotgun (WGS) entry which is preliminary data.</text>
</comment>
<dbReference type="InterPro" id="IPR019734">
    <property type="entry name" value="TPR_rpt"/>
</dbReference>
<dbReference type="Gene3D" id="3.60.21.10">
    <property type="match status" value="1"/>
</dbReference>
<dbReference type="Proteomes" id="UP000192247">
    <property type="component" value="Unassembled WGS sequence"/>
</dbReference>
<reference evidence="12 13" key="1">
    <citation type="journal article" date="2017" name="Gigascience">
        <title>Draft genome of the honey bee ectoparasitic mite, Tropilaelaps mercedesae, is shaped by the parasitic life history.</title>
        <authorList>
            <person name="Dong X."/>
            <person name="Armstrong S.D."/>
            <person name="Xia D."/>
            <person name="Makepeace B.L."/>
            <person name="Darby A.C."/>
            <person name="Kadowaki T."/>
        </authorList>
    </citation>
    <scope>NUCLEOTIDE SEQUENCE [LARGE SCALE GENOMIC DNA]</scope>
    <source>
        <strain evidence="12">Wuxi-XJTLU</strain>
    </source>
</reference>
<proteinExistence type="inferred from homology"/>
<dbReference type="PRINTS" id="PR00114">
    <property type="entry name" value="STPHPHTASE"/>
</dbReference>
<dbReference type="InterPro" id="IPR041753">
    <property type="entry name" value="PP5_C"/>
</dbReference>
<dbReference type="GO" id="GO:0046872">
    <property type="term" value="F:metal ion binding"/>
    <property type="evidence" value="ECO:0007669"/>
    <property type="project" value="UniProtKB-KW"/>
</dbReference>
<dbReference type="PROSITE" id="PS50005">
    <property type="entry name" value="TPR"/>
    <property type="match status" value="1"/>
</dbReference>
<dbReference type="InterPro" id="IPR006186">
    <property type="entry name" value="Ser/Thr-sp_prot-phosphatase"/>
</dbReference>
<dbReference type="SMART" id="SM00156">
    <property type="entry name" value="PP2Ac"/>
    <property type="match status" value="1"/>
</dbReference>
<accession>A0A1V9XD27</accession>
<keyword evidence="6" id="KW-0378">Hydrolase</keyword>
<keyword evidence="13" id="KW-1185">Reference proteome</keyword>
<dbReference type="FunCoup" id="A0A1V9XD27">
    <property type="interactions" value="2320"/>
</dbReference>